<reference evidence="2" key="1">
    <citation type="submission" date="2021-06" db="EMBL/GenBank/DDBJ databases">
        <authorList>
            <person name="Kallberg Y."/>
            <person name="Tangrot J."/>
            <person name="Rosling A."/>
        </authorList>
    </citation>
    <scope>NUCLEOTIDE SEQUENCE</scope>
    <source>
        <strain evidence="2">IA702</strain>
    </source>
</reference>
<protein>
    <submittedName>
        <fullName evidence="2">2674_t:CDS:1</fullName>
    </submittedName>
</protein>
<comment type="caution">
    <text evidence="2">The sequence shown here is derived from an EMBL/GenBank/DDBJ whole genome shotgun (WGS) entry which is preliminary data.</text>
</comment>
<dbReference type="SMART" id="SM00367">
    <property type="entry name" value="LRR_CC"/>
    <property type="match status" value="4"/>
</dbReference>
<dbReference type="OrthoDB" id="421226at2759"/>
<feature type="domain" description="F-box/LRR-repeat protein 15-like leucin rich repeat" evidence="1">
    <location>
        <begin position="28"/>
        <end position="230"/>
    </location>
</feature>
<dbReference type="Proteomes" id="UP000789572">
    <property type="component" value="Unassembled WGS sequence"/>
</dbReference>
<dbReference type="Gene3D" id="3.80.10.10">
    <property type="entry name" value="Ribonuclease Inhibitor"/>
    <property type="match status" value="1"/>
</dbReference>
<dbReference type="InterPro" id="IPR032675">
    <property type="entry name" value="LRR_dom_sf"/>
</dbReference>
<dbReference type="SUPFAM" id="SSF52047">
    <property type="entry name" value="RNI-like"/>
    <property type="match status" value="1"/>
</dbReference>
<proteinExistence type="predicted"/>
<accession>A0A9N8WE51</accession>
<gene>
    <name evidence="2" type="ORF">POCULU_LOCUS1560</name>
</gene>
<dbReference type="GO" id="GO:0031146">
    <property type="term" value="P:SCF-dependent proteasomal ubiquitin-dependent protein catabolic process"/>
    <property type="evidence" value="ECO:0007669"/>
    <property type="project" value="TreeGrafter"/>
</dbReference>
<evidence type="ECO:0000313" key="3">
    <source>
        <dbReference type="Proteomes" id="UP000789572"/>
    </source>
</evidence>
<keyword evidence="3" id="KW-1185">Reference proteome</keyword>
<dbReference type="GO" id="GO:0019005">
    <property type="term" value="C:SCF ubiquitin ligase complex"/>
    <property type="evidence" value="ECO:0007669"/>
    <property type="project" value="TreeGrafter"/>
</dbReference>
<dbReference type="EMBL" id="CAJVPJ010000120">
    <property type="protein sequence ID" value="CAG8481230.1"/>
    <property type="molecule type" value="Genomic_DNA"/>
</dbReference>
<evidence type="ECO:0000259" key="1">
    <source>
        <dbReference type="Pfam" id="PF25372"/>
    </source>
</evidence>
<dbReference type="Pfam" id="PF25372">
    <property type="entry name" value="DUF7885"/>
    <property type="match status" value="1"/>
</dbReference>
<dbReference type="InterPro" id="IPR006553">
    <property type="entry name" value="Leu-rich_rpt_Cys-con_subtyp"/>
</dbReference>
<dbReference type="InterPro" id="IPR057207">
    <property type="entry name" value="FBXL15_LRR"/>
</dbReference>
<sequence length="320" mass="35659">MVDAATHKTLLPYNRMVYEWILTDQADALLMSKCCSNVQSICFSKQAFIDDSLTESLLQNWRRLRSIVLQKNATDETLSLIAQYSQSIESIEIHGCPVTDNGIHTLLSYCHAINSITIVKCPSITDKTLQTLSSAPCTPILQILNINECQFTDSGFAEVSFFPALYSLSLQALKINSGLLHLAKSVPRLEELTFRNMSKLTDNVVATFGRTCSELKKLKLYQCKEINGVGVKECKAIIELSYFGANIEFCELEGICDGCRKIERLTIDAKLDGVGNDEDIICAISQLKKLKTLGLYSGNLISQLDKLKLQKECPNLQKIN</sequence>
<organism evidence="2 3">
    <name type="scientific">Paraglomus occultum</name>
    <dbReference type="NCBI Taxonomy" id="144539"/>
    <lineage>
        <taxon>Eukaryota</taxon>
        <taxon>Fungi</taxon>
        <taxon>Fungi incertae sedis</taxon>
        <taxon>Mucoromycota</taxon>
        <taxon>Glomeromycotina</taxon>
        <taxon>Glomeromycetes</taxon>
        <taxon>Paraglomerales</taxon>
        <taxon>Paraglomeraceae</taxon>
        <taxon>Paraglomus</taxon>
    </lineage>
</organism>
<evidence type="ECO:0000313" key="2">
    <source>
        <dbReference type="EMBL" id="CAG8481230.1"/>
    </source>
</evidence>
<dbReference type="AlphaFoldDB" id="A0A9N8WE51"/>
<name>A0A9N8WE51_9GLOM</name>
<dbReference type="PANTHER" id="PTHR13318">
    <property type="entry name" value="PARTNER OF PAIRED, ISOFORM B-RELATED"/>
    <property type="match status" value="1"/>
</dbReference>